<dbReference type="Proteomes" id="UP001276761">
    <property type="component" value="Unassembled WGS sequence"/>
</dbReference>
<dbReference type="EMBL" id="JAWXXT010000002">
    <property type="protein sequence ID" value="MDX5979577.1"/>
    <property type="molecule type" value="Genomic_DNA"/>
</dbReference>
<evidence type="ECO:0000313" key="3">
    <source>
        <dbReference type="Proteomes" id="UP001276761"/>
    </source>
</evidence>
<dbReference type="InterPro" id="IPR024432">
    <property type="entry name" value="Put_RecE_PDDEXK-like_dom"/>
</dbReference>
<proteinExistence type="predicted"/>
<accession>A0AAJ2RX71</accession>
<feature type="domain" description="Putative exodeoxyribonuclease 8 PDDEXK-like" evidence="1">
    <location>
        <begin position="270"/>
        <end position="439"/>
    </location>
</feature>
<dbReference type="RefSeq" id="WP_198349979.1">
    <property type="nucleotide sequence ID" value="NZ_JABASV010000012.1"/>
</dbReference>
<dbReference type="AlphaFoldDB" id="A0AAJ2RX71"/>
<organism evidence="2 3">
    <name type="scientific">Vreelandella alkaliphila</name>
    <dbReference type="NCBI Taxonomy" id="272774"/>
    <lineage>
        <taxon>Bacteria</taxon>
        <taxon>Pseudomonadati</taxon>
        <taxon>Pseudomonadota</taxon>
        <taxon>Gammaproteobacteria</taxon>
        <taxon>Oceanospirillales</taxon>
        <taxon>Halomonadaceae</taxon>
        <taxon>Vreelandella</taxon>
    </lineage>
</organism>
<gene>
    <name evidence="2" type="ORF">SIL78_18680</name>
</gene>
<evidence type="ECO:0000259" key="1">
    <source>
        <dbReference type="Pfam" id="PF12684"/>
    </source>
</evidence>
<dbReference type="InterPro" id="IPR011604">
    <property type="entry name" value="PDDEXK-like_dom_sf"/>
</dbReference>
<dbReference type="Pfam" id="PF12684">
    <property type="entry name" value="DUF3799"/>
    <property type="match status" value="1"/>
</dbReference>
<comment type="caution">
    <text evidence="2">The sequence shown here is derived from an EMBL/GenBank/DDBJ whole genome shotgun (WGS) entry which is preliminary data.</text>
</comment>
<name>A0AAJ2RX71_9GAMM</name>
<dbReference type="Gene3D" id="3.90.320.10">
    <property type="match status" value="2"/>
</dbReference>
<evidence type="ECO:0000313" key="2">
    <source>
        <dbReference type="EMBL" id="MDX5979577.1"/>
    </source>
</evidence>
<dbReference type="GeneID" id="303167565"/>
<protein>
    <submittedName>
        <fullName evidence="2">PD-(D/E)XK nuclease-like domain-containing protein</fullName>
    </submittedName>
</protein>
<reference evidence="2" key="1">
    <citation type="submission" date="2023-11" db="EMBL/GenBank/DDBJ databases">
        <title>MicrobeMod: A computational toolkit for identifying prokaryotic methylation and restriction-modification with nanopore sequencing.</title>
        <authorList>
            <person name="Crits-Christoph A."/>
            <person name="Kang S.C."/>
            <person name="Lee H."/>
            <person name="Ostrov N."/>
        </authorList>
    </citation>
    <scope>NUCLEOTIDE SEQUENCE</scope>
    <source>
        <strain evidence="2">ATCC BAA-953</strain>
    </source>
</reference>
<sequence length="459" mass="51285">MDSAQDATTPKEPGIYEGLTNAEYHAGPGVSKSGLDLVDKNPATYRYVKDTPEERTETPDMRIGSALHAAVLEPELFVTEYCRGLRRQDAPEAVDDREELVAMVEKLNQERIDAHPHAIRGTDELVAKIHELNKTRKPKLPVSGKAGDLMNRIVEEIHGGDGEAATELEGMKAGDLKAIIQAENEKRDGLLSPGGDRKTLAKRLSENGVEVELWSDICEAFEAEHGVTYTLGTSASRHDMAAWLNANGVKVTLWSDVVDEWAANNGHRTILSDAEYTLVIAMRDAVMAHPAAARIMRMKGKAEQSVYWRDPVTGELCRIRPDWWVPTRGLMADVKTTDDASKEGFARSISKWRYHVQHPFYLDGANEAIRQAGLTLPEQRYFVFIAVEKKPPFNVGVYVLGDESIQVGRDEYRDNLNTYAECLASGDWPGYSDSIETISLNDWYMRRIRERLEAGQLEA</sequence>